<dbReference type="AlphaFoldDB" id="A0A821EBX1"/>
<proteinExistence type="predicted"/>
<protein>
    <submittedName>
        <fullName evidence="1">Uncharacterized protein</fullName>
    </submittedName>
</protein>
<evidence type="ECO:0000313" key="2">
    <source>
        <dbReference type="Proteomes" id="UP000663866"/>
    </source>
</evidence>
<gene>
    <name evidence="1" type="ORF">OVN521_LOCUS46321</name>
</gene>
<evidence type="ECO:0000313" key="1">
    <source>
        <dbReference type="EMBL" id="CAF4633927.1"/>
    </source>
</evidence>
<feature type="non-terminal residue" evidence="1">
    <location>
        <position position="87"/>
    </location>
</feature>
<dbReference type="EMBL" id="CAJOBG010081556">
    <property type="protein sequence ID" value="CAF4633927.1"/>
    <property type="molecule type" value="Genomic_DNA"/>
</dbReference>
<organism evidence="1 2">
    <name type="scientific">Rotaria magnacalcarata</name>
    <dbReference type="NCBI Taxonomy" id="392030"/>
    <lineage>
        <taxon>Eukaryota</taxon>
        <taxon>Metazoa</taxon>
        <taxon>Spiralia</taxon>
        <taxon>Gnathifera</taxon>
        <taxon>Rotifera</taxon>
        <taxon>Eurotatoria</taxon>
        <taxon>Bdelloidea</taxon>
        <taxon>Philodinida</taxon>
        <taxon>Philodinidae</taxon>
        <taxon>Rotaria</taxon>
    </lineage>
</organism>
<keyword evidence="2" id="KW-1185">Reference proteome</keyword>
<name>A0A821EBX1_9BILA</name>
<dbReference type="Proteomes" id="UP000663866">
    <property type="component" value="Unassembled WGS sequence"/>
</dbReference>
<accession>A0A821EBX1</accession>
<sequence length="87" mass="9391">MIEQNLQLSPDGKHLFFVISPIEPTGGKHNGTQNALDSVDLTTGVTEHWGKGFNGNIMGYTIRSQGGVYILGQLGVNVQIYVQQSSS</sequence>
<comment type="caution">
    <text evidence="1">The sequence shown here is derived from an EMBL/GenBank/DDBJ whole genome shotgun (WGS) entry which is preliminary data.</text>
</comment>
<reference evidence="1" key="1">
    <citation type="submission" date="2021-02" db="EMBL/GenBank/DDBJ databases">
        <authorList>
            <person name="Nowell W R."/>
        </authorList>
    </citation>
    <scope>NUCLEOTIDE SEQUENCE</scope>
</reference>